<keyword evidence="2" id="KW-1185">Reference proteome</keyword>
<evidence type="ECO:0000313" key="2">
    <source>
        <dbReference type="Proteomes" id="UP001649230"/>
    </source>
</evidence>
<sequence>METLQSLCSSFGDLIGGKAQYQDGVCAVTKTRDLHVSILGRPSRSHHTIALNCSFEQLDHQGVALILGEIALLQEEVNPFIYALQHQGIWISALHNHWIMSSPMLMYLHFSSLDHPLSFAAKLAEACKALKQ</sequence>
<dbReference type="Pfam" id="PF07485">
    <property type="entry name" value="DUF1529"/>
    <property type="match status" value="1"/>
</dbReference>
<dbReference type="InterPro" id="IPR011094">
    <property type="entry name" value="Uncharacterised_LppY/LpqO"/>
</dbReference>
<gene>
    <name evidence="1" type="ORF">L0M14_06980</name>
</gene>
<proteinExistence type="predicted"/>
<organism evidence="1 2">
    <name type="scientific">Paenibacillus hexagrammi</name>
    <dbReference type="NCBI Taxonomy" id="2908839"/>
    <lineage>
        <taxon>Bacteria</taxon>
        <taxon>Bacillati</taxon>
        <taxon>Bacillota</taxon>
        <taxon>Bacilli</taxon>
        <taxon>Bacillales</taxon>
        <taxon>Paenibacillaceae</taxon>
        <taxon>Paenibacillus</taxon>
    </lineage>
</organism>
<dbReference type="EMBL" id="CP090978">
    <property type="protein sequence ID" value="UJF34888.1"/>
    <property type="molecule type" value="Genomic_DNA"/>
</dbReference>
<name>A0ABY3SN33_9BACL</name>
<reference evidence="1 2" key="1">
    <citation type="journal article" date="2024" name="Int. J. Syst. Evol. Microbiol.">
        <title>Paenibacillus hexagrammi sp. nov., a novel bacterium isolated from the gut content of Hexagrammos agrammus.</title>
        <authorList>
            <person name="Jung H.K."/>
            <person name="Kim D.G."/>
            <person name="Zin H."/>
            <person name="Park J."/>
            <person name="Jung H."/>
            <person name="Kim Y.O."/>
            <person name="Kong H.J."/>
            <person name="Kim J.W."/>
            <person name="Kim Y.S."/>
        </authorList>
    </citation>
    <scope>NUCLEOTIDE SEQUENCE [LARGE SCALE GENOMIC DNA]</scope>
    <source>
        <strain evidence="1 2">YPD9-1</strain>
    </source>
</reference>
<evidence type="ECO:0000313" key="1">
    <source>
        <dbReference type="EMBL" id="UJF34888.1"/>
    </source>
</evidence>
<protein>
    <submittedName>
        <fullName evidence="1">DUF1259 domain-containing protein</fullName>
    </submittedName>
</protein>
<dbReference type="RefSeq" id="WP_235121461.1">
    <property type="nucleotide sequence ID" value="NZ_CP090978.1"/>
</dbReference>
<accession>A0ABY3SN33</accession>
<dbReference type="Proteomes" id="UP001649230">
    <property type="component" value="Chromosome"/>
</dbReference>